<feature type="transmembrane region" description="Helical" evidence="1">
    <location>
        <begin position="30"/>
        <end position="49"/>
    </location>
</feature>
<name>A0A3R1AFN1_SALET</name>
<feature type="domain" description="Prepilin type IV endopeptidase peptidase" evidence="2">
    <location>
        <begin position="62"/>
        <end position="156"/>
    </location>
</feature>
<keyword evidence="1" id="KW-1133">Transmembrane helix</keyword>
<feature type="transmembrane region" description="Helical" evidence="1">
    <location>
        <begin position="178"/>
        <end position="195"/>
    </location>
</feature>
<evidence type="ECO:0000259" key="2">
    <source>
        <dbReference type="Pfam" id="PF01478"/>
    </source>
</evidence>
<evidence type="ECO:0000256" key="1">
    <source>
        <dbReference type="SAM" id="Phobius"/>
    </source>
</evidence>
<keyword evidence="1" id="KW-0812">Transmembrane</keyword>
<dbReference type="AlphaFoldDB" id="A0A3R1AFN1"/>
<feature type="transmembrane region" description="Helical" evidence="1">
    <location>
        <begin position="135"/>
        <end position="158"/>
    </location>
</feature>
<dbReference type="EMBL" id="RVVJ01000017">
    <property type="protein sequence ID" value="MML54635.1"/>
    <property type="molecule type" value="Genomic_DNA"/>
</dbReference>
<dbReference type="GO" id="GO:0016020">
    <property type="term" value="C:membrane"/>
    <property type="evidence" value="ECO:0007669"/>
    <property type="project" value="InterPro"/>
</dbReference>
<protein>
    <submittedName>
        <fullName evidence="3">Prepilin peptidase</fullName>
    </submittedName>
</protein>
<feature type="transmembrane region" description="Helical" evidence="1">
    <location>
        <begin position="61"/>
        <end position="82"/>
    </location>
</feature>
<dbReference type="GO" id="GO:0004190">
    <property type="term" value="F:aspartic-type endopeptidase activity"/>
    <property type="evidence" value="ECO:0007669"/>
    <property type="project" value="InterPro"/>
</dbReference>
<comment type="caution">
    <text evidence="3">The sequence shown here is derived from an EMBL/GenBank/DDBJ whole genome shotgun (WGS) entry which is preliminary data.</text>
</comment>
<reference evidence="3" key="1">
    <citation type="submission" date="2018-09" db="EMBL/GenBank/DDBJ databases">
        <authorList>
            <person name="Ashton P.M."/>
            <person name="Dallman T."/>
            <person name="Nair S."/>
            <person name="De Pinna E."/>
            <person name="Peters T."/>
            <person name="Grant K."/>
        </authorList>
    </citation>
    <scope>NUCLEOTIDE SEQUENCE [LARGE SCALE GENOMIC DNA]</scope>
    <source>
        <strain evidence="3">598938</strain>
    </source>
</reference>
<keyword evidence="1" id="KW-0472">Membrane</keyword>
<evidence type="ECO:0000313" key="3">
    <source>
        <dbReference type="EMBL" id="MML54635.1"/>
    </source>
</evidence>
<feature type="transmembrane region" description="Helical" evidence="1">
    <location>
        <begin position="102"/>
        <end position="123"/>
    </location>
</feature>
<sequence length="201" mass="21935">MVLMALAGRCLAGRVRRFLAETTAPGQPSHPAITGGIWLYGITTTFCLLSSAPFFCRLSAVLMASFMLQMALTDAISGYLPATFTRRFLAAGLLMSLATGTLPVRVAETLATGILLLILHVLVNRKRERVGTGDLWLMAGLTAWTGLNSTFWSLLAGYGGFVLWHATWHLRGQREGPLGPWLCLGSLLMLLNNLYQPLWVI</sequence>
<proteinExistence type="predicted"/>
<gene>
    <name evidence="3" type="ORF">D7N80_15175</name>
</gene>
<dbReference type="Pfam" id="PF01478">
    <property type="entry name" value="Peptidase_A24"/>
    <property type="match status" value="1"/>
</dbReference>
<dbReference type="InterPro" id="IPR000045">
    <property type="entry name" value="Prepilin_IV_endopep_pep"/>
</dbReference>
<organism evidence="3">
    <name type="scientific">Salmonella enterica I</name>
    <dbReference type="NCBI Taxonomy" id="59201"/>
    <lineage>
        <taxon>Bacteria</taxon>
        <taxon>Pseudomonadati</taxon>
        <taxon>Pseudomonadota</taxon>
        <taxon>Gammaproteobacteria</taxon>
        <taxon>Enterobacterales</taxon>
        <taxon>Enterobacteriaceae</taxon>
        <taxon>Salmonella</taxon>
    </lineage>
</organism>
<dbReference type="Proteomes" id="UP000885348">
    <property type="component" value="Unassembled WGS sequence"/>
</dbReference>
<accession>A0A3R1AFN1</accession>